<feature type="compositionally biased region" description="Gly residues" evidence="1">
    <location>
        <begin position="1191"/>
        <end position="1207"/>
    </location>
</feature>
<feature type="compositionally biased region" description="Basic and acidic residues" evidence="1">
    <location>
        <begin position="678"/>
        <end position="701"/>
    </location>
</feature>
<feature type="compositionally biased region" description="Gly residues" evidence="1">
    <location>
        <begin position="1064"/>
        <end position="1087"/>
    </location>
</feature>
<dbReference type="RefSeq" id="WP_169398253.1">
    <property type="nucleotide sequence ID" value="NZ_BAAAJH010000014.1"/>
</dbReference>
<feature type="region of interest" description="Disordered" evidence="1">
    <location>
        <begin position="891"/>
        <end position="1536"/>
    </location>
</feature>
<protein>
    <recommendedName>
        <fullName evidence="4">Syndecan 1</fullName>
    </recommendedName>
</protein>
<dbReference type="EMBL" id="JAAXKY010000092">
    <property type="protein sequence ID" value="NMH80196.1"/>
    <property type="molecule type" value="Genomic_DNA"/>
</dbReference>
<dbReference type="Proteomes" id="UP001296706">
    <property type="component" value="Unassembled WGS sequence"/>
</dbReference>
<evidence type="ECO:0008006" key="4">
    <source>
        <dbReference type="Google" id="ProtNLM"/>
    </source>
</evidence>
<feature type="compositionally biased region" description="Acidic residues" evidence="1">
    <location>
        <begin position="423"/>
        <end position="433"/>
    </location>
</feature>
<feature type="compositionally biased region" description="Basic and acidic residues" evidence="1">
    <location>
        <begin position="727"/>
        <end position="737"/>
    </location>
</feature>
<feature type="compositionally biased region" description="Gly residues" evidence="1">
    <location>
        <begin position="1286"/>
        <end position="1296"/>
    </location>
</feature>
<dbReference type="PANTHER" id="PTHR35001:SF3">
    <property type="entry name" value="RIBOSOME-BINDING PROTEIN 1"/>
    <property type="match status" value="1"/>
</dbReference>
<feature type="compositionally biased region" description="Low complexity" evidence="1">
    <location>
        <begin position="1208"/>
        <end position="1232"/>
    </location>
</feature>
<feature type="compositionally biased region" description="Low complexity" evidence="1">
    <location>
        <begin position="1454"/>
        <end position="1489"/>
    </location>
</feature>
<accession>A0ABX1RK38</accession>
<feature type="region of interest" description="Disordered" evidence="1">
    <location>
        <begin position="351"/>
        <end position="390"/>
    </location>
</feature>
<evidence type="ECO:0000313" key="2">
    <source>
        <dbReference type="EMBL" id="NMH80196.1"/>
    </source>
</evidence>
<feature type="compositionally biased region" description="Basic and acidic residues" evidence="1">
    <location>
        <begin position="622"/>
        <end position="647"/>
    </location>
</feature>
<name>A0ABX1RK38_9PSEU</name>
<organism evidence="2 3">
    <name type="scientific">Pseudonocardia xinjiangensis</name>
    <dbReference type="NCBI Taxonomy" id="75289"/>
    <lineage>
        <taxon>Bacteria</taxon>
        <taxon>Bacillati</taxon>
        <taxon>Actinomycetota</taxon>
        <taxon>Actinomycetes</taxon>
        <taxon>Pseudonocardiales</taxon>
        <taxon>Pseudonocardiaceae</taxon>
        <taxon>Pseudonocardia</taxon>
    </lineage>
</organism>
<reference evidence="2 3" key="1">
    <citation type="submission" date="2020-04" db="EMBL/GenBank/DDBJ databases">
        <authorList>
            <person name="Klaysubun C."/>
            <person name="Duangmal K."/>
            <person name="Lipun K."/>
        </authorList>
    </citation>
    <scope>NUCLEOTIDE SEQUENCE [LARGE SCALE GENOMIC DNA]</scope>
    <source>
        <strain evidence="2 3">JCM 11839</strain>
    </source>
</reference>
<feature type="compositionally biased region" description="Low complexity" evidence="1">
    <location>
        <begin position="1088"/>
        <end position="1105"/>
    </location>
</feature>
<feature type="compositionally biased region" description="Basic and acidic residues" evidence="1">
    <location>
        <begin position="1022"/>
        <end position="1031"/>
    </location>
</feature>
<feature type="compositionally biased region" description="Basic and acidic residues" evidence="1">
    <location>
        <begin position="595"/>
        <end position="607"/>
    </location>
</feature>
<feature type="compositionally biased region" description="Gly residues" evidence="1">
    <location>
        <begin position="1358"/>
        <end position="1371"/>
    </location>
</feature>
<feature type="compositionally biased region" description="Basic and acidic residues" evidence="1">
    <location>
        <begin position="565"/>
        <end position="574"/>
    </location>
</feature>
<feature type="region of interest" description="Disordered" evidence="1">
    <location>
        <begin position="404"/>
        <end position="748"/>
    </location>
</feature>
<feature type="compositionally biased region" description="Gly residues" evidence="1">
    <location>
        <begin position="1233"/>
        <end position="1242"/>
    </location>
</feature>
<evidence type="ECO:0000313" key="3">
    <source>
        <dbReference type="Proteomes" id="UP001296706"/>
    </source>
</evidence>
<comment type="caution">
    <text evidence="2">The sequence shown here is derived from an EMBL/GenBank/DDBJ whole genome shotgun (WGS) entry which is preliminary data.</text>
</comment>
<keyword evidence="3" id="KW-1185">Reference proteome</keyword>
<feature type="compositionally biased region" description="Basic and acidic residues" evidence="1">
    <location>
        <begin position="461"/>
        <end position="495"/>
    </location>
</feature>
<feature type="compositionally biased region" description="Basic and acidic residues" evidence="1">
    <location>
        <begin position="907"/>
        <end position="926"/>
    </location>
</feature>
<feature type="compositionally biased region" description="Low complexity" evidence="1">
    <location>
        <begin position="1385"/>
        <end position="1409"/>
    </location>
</feature>
<feature type="compositionally biased region" description="Gly residues" evidence="1">
    <location>
        <begin position="1304"/>
        <end position="1340"/>
    </location>
</feature>
<dbReference type="PANTHER" id="PTHR35001">
    <property type="entry name" value="COLLAGEN IV NC1 DOMAIN-CONTAINING PROTEIN"/>
    <property type="match status" value="1"/>
</dbReference>
<feature type="compositionally biased region" description="Gly residues" evidence="1">
    <location>
        <begin position="1126"/>
        <end position="1140"/>
    </location>
</feature>
<feature type="compositionally biased region" description="Polar residues" evidence="1">
    <location>
        <begin position="1375"/>
        <end position="1384"/>
    </location>
</feature>
<evidence type="ECO:0000256" key="1">
    <source>
        <dbReference type="SAM" id="MobiDB-lite"/>
    </source>
</evidence>
<gene>
    <name evidence="2" type="ORF">HF577_24305</name>
</gene>
<feature type="region of interest" description="Disordered" evidence="1">
    <location>
        <begin position="311"/>
        <end position="337"/>
    </location>
</feature>
<sequence>MGLTGGIEKSGKPDLLAAAASLRWVRPDLTSALADHVLEWALSAGEQDIWLAAAGWALHGRQAIGDGRDTASDIVEALPRWGAAPLADPVAHRLLVELALVAGRVGERGTARALVAPVTGDGVAPELRAEAFCVLARCAVDDAPDQVADALRDADAAWSKVDAPCREIGAASVALVRAAAERQAGRPGAAVDHAAEGLTRLERGRESGTSGTPSAHLAAALAAEWISALLDAGRVAEAREGCVPLMPRLTAPSRASRHLARLRLTVARTVATVEAAATTVETLEQAARDASASDVPDLEAVCHAALGAVHEKAGRSDRMRESMRAADAAERRDDNRSRRLRAALAALELEAPAGLPAPRERRPAAGPTAPPETRDVATAPPGDEPAGEWAVPWDELSGESPIGDLLVRSLRPGGRSHKGSGDDLGDGSVDEDPLGVAGRLSGSEPAGAASSRLDDSWLGDDWLKGGARDPLRDDFFKGGRLDDDLMSSLRDDVLGGRRRRSSEQPDAGRPSAAGWLPGLNADAVGARRTGRSRASDRRTDDGGLSAADWLAGGVGGEVVRIGGRGRRDDKHPDDTAAGATTADRFDEDAAGGGLRTDDAGSDRRRLSAADWLAGGVGSGRDGAPRRPVGKDGADRDDERSRRQERAQAPRRASRREGGRSGAHRPLRALEDLPGDGEGGGRRGEDRAAPVGHRDEPGRGHTDPPPNGRRKHRLDDPWATGQWSVVPRADRPTERVRDAAAPPVREPAVSTAEAWLNAALIDLDRVRKRSKPTGSAPVAEAAGTDVEGTAVAIDLVREGQRFTGGSAGPVVRALAERLTDRLPPGARLRFDDADALSVVMPGRERAEAAEWMHRTLPGLLEGFEVDGDLPGTHLRAAVHGAEGPVGAQILQRLDSGDSRRGKARTTTGKRDEEARADNGRVPRERWGDLGAAIRSAGKPDAAPSGSRRRRARESGIDPDQDSDWDAMRNAGPFGSASSDSDPDVLWGGADPLTPSRRAGSRWDRWRAAAAAAQPDSAGGTAAHGRDADRDTDTDTDEDRVRGAGGGKAEGRAATGDTTGYSPGNGSVGNGSVGNGSVGNGSVGNGSAGNGSAASGSAGNGSARHGSAGNGSVGNGSAGNGSARHGSVGNGSAGNGSAGGGSAVHRSTGNGSARHGSAGSGPAESGSAWPGSTGNGSAGNGSAGSGSAWPGSTGNGSAGNGSAGHGSAGNGSAESGSARHGSAGNGNGSARHGSAGNGSAGNGSAGNESAGEGSARNGSAASGSAWQRSAGNGSAGNGSAGRDSAGSGSAGNGSGAGVGSARHGSAGNGSAGNGSAGNGSAGSGSAGNGSAGNGFAGSGSTGNGSAEHSSASNTSATNGRGAGGSTGSTGTAGNGTVSDGDTTAGVTKSSPSATGTASKGTATNGTGSTAAVPSAREGFGQAGAAAEDLEGGRSAIEGTAGGASRGDAAGGDDAAGGRSVTARSAGSAGSADEGSPGDSSGTGSGSTAENGTGTGGRHDAAGRAPFQVAGDEDGSGNGGRRNRHSTESAAKPESTEGLGIADLLAGALAAYRGI</sequence>
<feature type="compositionally biased region" description="Low complexity" evidence="1">
    <location>
        <begin position="1006"/>
        <end position="1021"/>
    </location>
</feature>
<feature type="compositionally biased region" description="Gly residues" evidence="1">
    <location>
        <begin position="1171"/>
        <end position="1182"/>
    </location>
</feature>
<feature type="compositionally biased region" description="Gly residues" evidence="1">
    <location>
        <begin position="1106"/>
        <end position="1117"/>
    </location>
</feature>
<feature type="compositionally biased region" description="Low complexity" evidence="1">
    <location>
        <begin position="1243"/>
        <end position="1270"/>
    </location>
</feature>
<proteinExistence type="predicted"/>
<feature type="compositionally biased region" description="Low complexity" evidence="1">
    <location>
        <begin position="1154"/>
        <end position="1170"/>
    </location>
</feature>